<proteinExistence type="predicted"/>
<dbReference type="PANTHER" id="PTHR37456:SF6">
    <property type="entry name" value="COLLAGEN ALPHA-1(XXIII) CHAIN-LIKE ISOFORM X2"/>
    <property type="match status" value="1"/>
</dbReference>
<feature type="region of interest" description="Disordered" evidence="1">
    <location>
        <begin position="1"/>
        <end position="54"/>
    </location>
</feature>
<dbReference type="AlphaFoldDB" id="A0A2A4J7I1"/>
<name>A0A2A4J7I1_HELVI</name>
<feature type="compositionally biased region" description="Basic residues" evidence="1">
    <location>
        <begin position="159"/>
        <end position="172"/>
    </location>
</feature>
<organism evidence="2">
    <name type="scientific">Heliothis virescens</name>
    <name type="common">Tobacco budworm moth</name>
    <dbReference type="NCBI Taxonomy" id="7102"/>
    <lineage>
        <taxon>Eukaryota</taxon>
        <taxon>Metazoa</taxon>
        <taxon>Ecdysozoa</taxon>
        <taxon>Arthropoda</taxon>
        <taxon>Hexapoda</taxon>
        <taxon>Insecta</taxon>
        <taxon>Pterygota</taxon>
        <taxon>Neoptera</taxon>
        <taxon>Endopterygota</taxon>
        <taxon>Lepidoptera</taxon>
        <taxon>Glossata</taxon>
        <taxon>Ditrysia</taxon>
        <taxon>Noctuoidea</taxon>
        <taxon>Noctuidae</taxon>
        <taxon>Heliothinae</taxon>
        <taxon>Heliothis</taxon>
    </lineage>
</organism>
<dbReference type="STRING" id="7102.A0A2A4J7I1"/>
<feature type="compositionally biased region" description="Low complexity" evidence="1">
    <location>
        <begin position="136"/>
        <end position="155"/>
    </location>
</feature>
<dbReference type="PANTHER" id="PTHR37456">
    <property type="entry name" value="SI:CH211-266K2.1"/>
    <property type="match status" value="1"/>
</dbReference>
<dbReference type="Pfam" id="PF01391">
    <property type="entry name" value="Collagen"/>
    <property type="match status" value="1"/>
</dbReference>
<accession>A0A2A4J7I1</accession>
<protein>
    <submittedName>
        <fullName evidence="2">Uncharacterized protein</fullName>
    </submittedName>
</protein>
<evidence type="ECO:0000256" key="1">
    <source>
        <dbReference type="SAM" id="MobiDB-lite"/>
    </source>
</evidence>
<sequence>MSSGAIEVLVSAGAQGEPGSKGERGDPGLPGTDGIPGQEGPKGDKGYKGEPVSAATTSLMSHVSRTGLPHAAARITAPCMPTNCRTLPGQVLLALTLALRQPAARRGQALRATPQGPVGKRGRKGDKGDKGEQGVPGLDAPCPLGPDGLPLPGCGWRPTKVRAPRRRHSRRP</sequence>
<evidence type="ECO:0000313" key="2">
    <source>
        <dbReference type="EMBL" id="PCG67921.1"/>
    </source>
</evidence>
<gene>
    <name evidence="2" type="ORF">B5V51_5806</name>
</gene>
<comment type="caution">
    <text evidence="2">The sequence shown here is derived from an EMBL/GenBank/DDBJ whole genome shotgun (WGS) entry which is preliminary data.</text>
</comment>
<reference evidence="2" key="1">
    <citation type="submission" date="2017-09" db="EMBL/GenBank/DDBJ databases">
        <title>Contemporary evolution of a Lepidopteran species, Heliothis virescens, in response to modern agricultural practices.</title>
        <authorList>
            <person name="Fritz M.L."/>
            <person name="Deyonke A.M."/>
            <person name="Papanicolaou A."/>
            <person name="Micinski S."/>
            <person name="Westbrook J."/>
            <person name="Gould F."/>
        </authorList>
    </citation>
    <scope>NUCLEOTIDE SEQUENCE [LARGE SCALE GENOMIC DNA]</scope>
    <source>
        <strain evidence="2">HvINT-</strain>
        <tissue evidence="2">Whole body</tissue>
    </source>
</reference>
<dbReference type="InterPro" id="IPR008160">
    <property type="entry name" value="Collagen"/>
</dbReference>
<feature type="region of interest" description="Disordered" evidence="1">
    <location>
        <begin position="105"/>
        <end position="172"/>
    </location>
</feature>
<dbReference type="EMBL" id="NWSH01002583">
    <property type="protein sequence ID" value="PCG67921.1"/>
    <property type="molecule type" value="Genomic_DNA"/>
</dbReference>
<dbReference type="InterPro" id="IPR050938">
    <property type="entry name" value="Collagen_Structural_Proteins"/>
</dbReference>